<gene>
    <name evidence="6" type="ORF">EDD74_12039</name>
</gene>
<dbReference type="InterPro" id="IPR027417">
    <property type="entry name" value="P-loop_NTPase"/>
</dbReference>
<evidence type="ECO:0000256" key="2">
    <source>
        <dbReference type="ARBA" id="ARBA00049360"/>
    </source>
</evidence>
<dbReference type="EMBL" id="SLZV01000020">
    <property type="protein sequence ID" value="TCS66075.1"/>
    <property type="molecule type" value="Genomic_DNA"/>
</dbReference>
<evidence type="ECO:0000256" key="1">
    <source>
        <dbReference type="ARBA" id="ARBA00006976"/>
    </source>
</evidence>
<comment type="caution">
    <text evidence="6">The sequence shown here is derived from an EMBL/GenBank/DDBJ whole genome shotgun (WGS) entry which is preliminary data.</text>
</comment>
<name>A0A4V2UPJ6_9FIRM</name>
<dbReference type="CDD" id="cd02042">
    <property type="entry name" value="ParAB_family"/>
    <property type="match status" value="1"/>
</dbReference>
<protein>
    <recommendedName>
        <fullName evidence="4">Sporulation initiation inhibitor protein Soj</fullName>
    </recommendedName>
</protein>
<dbReference type="PANTHER" id="PTHR13696:SF99">
    <property type="entry name" value="COBYRINIC ACID AC-DIAMIDE SYNTHASE"/>
    <property type="match status" value="1"/>
</dbReference>
<evidence type="ECO:0000259" key="5">
    <source>
        <dbReference type="Pfam" id="PF13614"/>
    </source>
</evidence>
<reference evidence="6 7" key="1">
    <citation type="submission" date="2019-03" db="EMBL/GenBank/DDBJ databases">
        <title>Genomic Encyclopedia of Type Strains, Phase IV (KMG-IV): sequencing the most valuable type-strain genomes for metagenomic binning, comparative biology and taxonomic classification.</title>
        <authorList>
            <person name="Goeker M."/>
        </authorList>
    </citation>
    <scope>NUCLEOTIDE SEQUENCE [LARGE SCALE GENOMIC DNA]</scope>
    <source>
        <strain evidence="6 7">DSM 103426</strain>
    </source>
</reference>
<comment type="catalytic activity">
    <reaction evidence="2">
        <text>ATP + H2O = ADP + phosphate + H(+)</text>
        <dbReference type="Rhea" id="RHEA:13065"/>
        <dbReference type="ChEBI" id="CHEBI:15377"/>
        <dbReference type="ChEBI" id="CHEBI:15378"/>
        <dbReference type="ChEBI" id="CHEBI:30616"/>
        <dbReference type="ChEBI" id="CHEBI:43474"/>
        <dbReference type="ChEBI" id="CHEBI:456216"/>
    </reaction>
</comment>
<dbReference type="FunFam" id="3.40.50.300:FF:000285">
    <property type="entry name" value="Sporulation initiation inhibitor Soj"/>
    <property type="match status" value="1"/>
</dbReference>
<comment type="subunit">
    <text evidence="3">Dimerizes in the presence of ATP but not ADP; ATP-binding is required for double-stranded (ds)DNA-binding. Interacts with DnaA.</text>
</comment>
<evidence type="ECO:0000313" key="6">
    <source>
        <dbReference type="EMBL" id="TCS66075.1"/>
    </source>
</evidence>
<dbReference type="Proteomes" id="UP000294613">
    <property type="component" value="Unassembled WGS sequence"/>
</dbReference>
<sequence>MFTKEESVIKSILLIHKEIFTARYYIPSWFYKNQLGFFMPKFPYIAIPHKGVAIKFEKKGGSQRMTSKCKVIAIANQKGGTGKTTTTVNLGVGLANEGKKVLLVDADPQGDLTTSLGWADQDNLPVTLATHMESIIRDKSIKPDEGMLHHAEGVDLIPANIELSGMEMLLVNAMSRETTLKTYLETLKKSYDYVLIDCMPSLGMLTINALAAADSVIVPVQAHYLPLKGMTQLMQTIKKVQRQINPSLKVDGVLLTLADMRTNLARATENSLKENYGKFIKVYQTVIPVAVKAAETSAAGKSIYSYDKDSTVAKAYQAFTKEVVRDGERQRNQLQSSLSR</sequence>
<dbReference type="Pfam" id="PF13614">
    <property type="entry name" value="AAA_31"/>
    <property type="match status" value="1"/>
</dbReference>
<dbReference type="InterPro" id="IPR025669">
    <property type="entry name" value="AAA_dom"/>
</dbReference>
<dbReference type="SUPFAM" id="SSF52540">
    <property type="entry name" value="P-loop containing nucleoside triphosphate hydrolases"/>
    <property type="match status" value="1"/>
</dbReference>
<accession>A0A4V2UPJ6</accession>
<evidence type="ECO:0000256" key="4">
    <source>
        <dbReference type="ARBA" id="ARBA00071824"/>
    </source>
</evidence>
<organism evidence="6 7">
    <name type="scientific">Faecalimonas umbilicata</name>
    <dbReference type="NCBI Taxonomy" id="1912855"/>
    <lineage>
        <taxon>Bacteria</taxon>
        <taxon>Bacillati</taxon>
        <taxon>Bacillota</taxon>
        <taxon>Clostridia</taxon>
        <taxon>Lachnospirales</taxon>
        <taxon>Lachnospiraceae</taxon>
        <taxon>Faecalimonas</taxon>
    </lineage>
</organism>
<feature type="domain" description="AAA" evidence="5">
    <location>
        <begin position="70"/>
        <end position="250"/>
    </location>
</feature>
<dbReference type="InterPro" id="IPR050678">
    <property type="entry name" value="DNA_Partitioning_ATPase"/>
</dbReference>
<evidence type="ECO:0000256" key="3">
    <source>
        <dbReference type="ARBA" id="ARBA00062323"/>
    </source>
</evidence>
<proteinExistence type="inferred from homology"/>
<comment type="similarity">
    <text evidence="1">Belongs to the ParA family.</text>
</comment>
<dbReference type="Gene3D" id="3.40.50.300">
    <property type="entry name" value="P-loop containing nucleotide triphosphate hydrolases"/>
    <property type="match status" value="1"/>
</dbReference>
<evidence type="ECO:0000313" key="7">
    <source>
        <dbReference type="Proteomes" id="UP000294613"/>
    </source>
</evidence>
<dbReference type="AlphaFoldDB" id="A0A4V2UPJ6"/>
<dbReference type="PANTHER" id="PTHR13696">
    <property type="entry name" value="P-LOOP CONTAINING NUCLEOSIDE TRIPHOSPHATE HYDROLASE"/>
    <property type="match status" value="1"/>
</dbReference>